<name>A0AAJ4XBZ6_9SPHI</name>
<dbReference type="PANTHER" id="PTHR30026:SF20">
    <property type="entry name" value="OUTER MEMBRANE PROTEIN TOLC"/>
    <property type="match status" value="1"/>
</dbReference>
<dbReference type="Proteomes" id="UP000215355">
    <property type="component" value="Chromosome 1"/>
</dbReference>
<dbReference type="GO" id="GO:0015288">
    <property type="term" value="F:porin activity"/>
    <property type="evidence" value="ECO:0007669"/>
    <property type="project" value="TreeGrafter"/>
</dbReference>
<evidence type="ECO:0000256" key="3">
    <source>
        <dbReference type="ARBA" id="ARBA00022692"/>
    </source>
</evidence>
<sequence length="425" mass="48738">MKKSIFTILLIIGYSISGNAQSLSLMDLWNYAGQGRSLKEKKLNKEVQEEQLNVRRSERFPVIYGDANLQRNLIIPTTPVPAIAFDPNAEEGAILPLKFSTKWNSKAGLQLEWDLFNPNRKTQQQEDQIALEKAKVEESLAEQDWRTNATLAYASIVLATAQYQFALKDSALFEEINAINKERFLAGRGSSEEYSFSQQEVQRKRILMHESWSILQEANLELGRYYPLDSITVLSNNMEEIIMELEGYEKKGYDQKLIELDQQLSIIQLNGIKRQALPSLSFNAYYGAQYFSNSLNLVDKSNWYGYSYANLGLRIPISAYFSNSSAIRKAQLSEKVFLQQLEDLQLNDGIDQKQKQGKIIFSKQKIEALEKIKNLALQNKEEKLAAYQSGRILLIDFNKASSDYLKSCQDIWQAKYDLLKIILEQ</sequence>
<dbReference type="InterPro" id="IPR051906">
    <property type="entry name" value="TolC-like"/>
</dbReference>
<dbReference type="GO" id="GO:0009279">
    <property type="term" value="C:cell outer membrane"/>
    <property type="evidence" value="ECO:0007669"/>
    <property type="project" value="UniProtKB-SubCell"/>
</dbReference>
<dbReference type="GO" id="GO:0015562">
    <property type="term" value="F:efflux transmembrane transporter activity"/>
    <property type="evidence" value="ECO:0007669"/>
    <property type="project" value="InterPro"/>
</dbReference>
<reference evidence="6 7" key="1">
    <citation type="submission" date="2017-06" db="EMBL/GenBank/DDBJ databases">
        <authorList>
            <consortium name="Pathogen Informatics"/>
        </authorList>
    </citation>
    <scope>NUCLEOTIDE SEQUENCE [LARGE SCALE GENOMIC DNA]</scope>
    <source>
        <strain evidence="6 7">NCTC12149</strain>
    </source>
</reference>
<proteinExistence type="predicted"/>
<organism evidence="6 7">
    <name type="scientific">Sphingobacterium mizutaii</name>
    <dbReference type="NCBI Taxonomy" id="1010"/>
    <lineage>
        <taxon>Bacteria</taxon>
        <taxon>Pseudomonadati</taxon>
        <taxon>Bacteroidota</taxon>
        <taxon>Sphingobacteriia</taxon>
        <taxon>Sphingobacteriales</taxon>
        <taxon>Sphingobacteriaceae</taxon>
        <taxon>Sphingobacterium</taxon>
    </lineage>
</organism>
<dbReference type="Gene3D" id="1.20.1600.10">
    <property type="entry name" value="Outer membrane efflux proteins (OEP)"/>
    <property type="match status" value="1"/>
</dbReference>
<protein>
    <submittedName>
        <fullName evidence="6">Outer membrane efflux protein</fullName>
    </submittedName>
</protein>
<evidence type="ECO:0000256" key="4">
    <source>
        <dbReference type="ARBA" id="ARBA00023136"/>
    </source>
</evidence>
<dbReference type="SUPFAM" id="SSF56954">
    <property type="entry name" value="Outer membrane efflux proteins (OEP)"/>
    <property type="match status" value="1"/>
</dbReference>
<dbReference type="PANTHER" id="PTHR30026">
    <property type="entry name" value="OUTER MEMBRANE PROTEIN TOLC"/>
    <property type="match status" value="1"/>
</dbReference>
<dbReference type="KEGG" id="smiz:4412673_02328"/>
<keyword evidence="2" id="KW-1134">Transmembrane beta strand</keyword>
<evidence type="ECO:0000313" key="6">
    <source>
        <dbReference type="EMBL" id="SNV51265.1"/>
    </source>
</evidence>
<dbReference type="GO" id="GO:1990281">
    <property type="term" value="C:efflux pump complex"/>
    <property type="evidence" value="ECO:0007669"/>
    <property type="project" value="TreeGrafter"/>
</dbReference>
<dbReference type="EMBL" id="LT906468">
    <property type="protein sequence ID" value="SNV51265.1"/>
    <property type="molecule type" value="Genomic_DNA"/>
</dbReference>
<gene>
    <name evidence="6" type="ORF">SAMEA4412673_02328</name>
</gene>
<comment type="subcellular location">
    <subcellularLocation>
        <location evidence="1">Cell outer membrane</location>
    </subcellularLocation>
</comment>
<evidence type="ECO:0000313" key="7">
    <source>
        <dbReference type="Proteomes" id="UP000215355"/>
    </source>
</evidence>
<keyword evidence="5" id="KW-0998">Cell outer membrane</keyword>
<dbReference type="RefSeq" id="WP_093096978.1">
    <property type="nucleotide sequence ID" value="NZ_FNGK01000001.1"/>
</dbReference>
<keyword evidence="4" id="KW-0472">Membrane</keyword>
<keyword evidence="3" id="KW-0812">Transmembrane</keyword>
<dbReference type="AlphaFoldDB" id="A0AAJ4XBZ6"/>
<evidence type="ECO:0000256" key="2">
    <source>
        <dbReference type="ARBA" id="ARBA00022452"/>
    </source>
</evidence>
<evidence type="ECO:0000256" key="5">
    <source>
        <dbReference type="ARBA" id="ARBA00023237"/>
    </source>
</evidence>
<accession>A0AAJ4XBZ6</accession>
<evidence type="ECO:0000256" key="1">
    <source>
        <dbReference type="ARBA" id="ARBA00004442"/>
    </source>
</evidence>